<dbReference type="Gene3D" id="3.20.20.100">
    <property type="entry name" value="NADP-dependent oxidoreductase domain"/>
    <property type="match status" value="1"/>
</dbReference>
<gene>
    <name evidence="2" type="ORF">S12H4_31595</name>
</gene>
<dbReference type="PANTHER" id="PTHR43312:SF2">
    <property type="entry name" value="OXIDOREDUCTASE"/>
    <property type="match status" value="1"/>
</dbReference>
<sequence>MRLPVIDDSKGNIDEPEAIRMIRYAIDHGVNYLDTAYPYHEGHSESLVGQALKDGYREKVKLVTKLPTWLVESAQDFDRYLSEQLERLQTEKIDFYLLHGLNGKRWPVVRDLGVLNWAEDKMVQGKFEHLGFSFHDDYKVFKEIVDDYDNWILAQIQYNYMDVDFHALTAFSTLVGAMFLFEDVGIIIS</sequence>
<dbReference type="PANTHER" id="PTHR43312">
    <property type="entry name" value="D-THREO-ALDOSE 1-DEHYDROGENASE"/>
    <property type="match status" value="1"/>
</dbReference>
<feature type="domain" description="NADP-dependent oxidoreductase" evidence="1">
    <location>
        <begin position="9"/>
        <end position="162"/>
    </location>
</feature>
<name>X1UH49_9ZZZZ</name>
<organism evidence="2">
    <name type="scientific">marine sediment metagenome</name>
    <dbReference type="NCBI Taxonomy" id="412755"/>
    <lineage>
        <taxon>unclassified sequences</taxon>
        <taxon>metagenomes</taxon>
        <taxon>ecological metagenomes</taxon>
    </lineage>
</organism>
<dbReference type="InterPro" id="IPR053135">
    <property type="entry name" value="AKR2_Oxidoreductase"/>
</dbReference>
<dbReference type="CDD" id="cd19096">
    <property type="entry name" value="AKR_Fe-S_oxidoreductase"/>
    <property type="match status" value="1"/>
</dbReference>
<dbReference type="SUPFAM" id="SSF51430">
    <property type="entry name" value="NAD(P)-linked oxidoreductase"/>
    <property type="match status" value="1"/>
</dbReference>
<accession>X1UH49</accession>
<dbReference type="AlphaFoldDB" id="X1UH49"/>
<comment type="caution">
    <text evidence="2">The sequence shown here is derived from an EMBL/GenBank/DDBJ whole genome shotgun (WGS) entry which is preliminary data.</text>
</comment>
<proteinExistence type="predicted"/>
<reference evidence="2" key="1">
    <citation type="journal article" date="2014" name="Front. Microbiol.">
        <title>High frequency of phylogenetically diverse reductive dehalogenase-homologous genes in deep subseafloor sedimentary metagenomes.</title>
        <authorList>
            <person name="Kawai M."/>
            <person name="Futagami T."/>
            <person name="Toyoda A."/>
            <person name="Takaki Y."/>
            <person name="Nishi S."/>
            <person name="Hori S."/>
            <person name="Arai W."/>
            <person name="Tsubouchi T."/>
            <person name="Morono Y."/>
            <person name="Uchiyama I."/>
            <person name="Ito T."/>
            <person name="Fujiyama A."/>
            <person name="Inagaki F."/>
            <person name="Takami H."/>
        </authorList>
    </citation>
    <scope>NUCLEOTIDE SEQUENCE</scope>
    <source>
        <strain evidence="2">Expedition CK06-06</strain>
    </source>
</reference>
<dbReference type="InterPro" id="IPR023210">
    <property type="entry name" value="NADP_OxRdtase_dom"/>
</dbReference>
<evidence type="ECO:0000313" key="2">
    <source>
        <dbReference type="EMBL" id="GAI99195.1"/>
    </source>
</evidence>
<dbReference type="InterPro" id="IPR036812">
    <property type="entry name" value="NAD(P)_OxRdtase_dom_sf"/>
</dbReference>
<dbReference type="EMBL" id="BARW01018457">
    <property type="protein sequence ID" value="GAI99195.1"/>
    <property type="molecule type" value="Genomic_DNA"/>
</dbReference>
<evidence type="ECO:0000259" key="1">
    <source>
        <dbReference type="Pfam" id="PF00248"/>
    </source>
</evidence>
<dbReference type="Pfam" id="PF00248">
    <property type="entry name" value="Aldo_ket_red"/>
    <property type="match status" value="1"/>
</dbReference>
<protein>
    <recommendedName>
        <fullName evidence="1">NADP-dependent oxidoreductase domain-containing protein</fullName>
    </recommendedName>
</protein>